<name>A0AAV7GTL6_DENCH</name>
<organism evidence="3 4">
    <name type="scientific">Dendrobium chrysotoxum</name>
    <name type="common">Orchid</name>
    <dbReference type="NCBI Taxonomy" id="161865"/>
    <lineage>
        <taxon>Eukaryota</taxon>
        <taxon>Viridiplantae</taxon>
        <taxon>Streptophyta</taxon>
        <taxon>Embryophyta</taxon>
        <taxon>Tracheophyta</taxon>
        <taxon>Spermatophyta</taxon>
        <taxon>Magnoliopsida</taxon>
        <taxon>Liliopsida</taxon>
        <taxon>Asparagales</taxon>
        <taxon>Orchidaceae</taxon>
        <taxon>Epidendroideae</taxon>
        <taxon>Malaxideae</taxon>
        <taxon>Dendrobiinae</taxon>
        <taxon>Dendrobium</taxon>
    </lineage>
</organism>
<gene>
    <name evidence="3" type="ORF">IEQ34_012561</name>
</gene>
<dbReference type="InterPro" id="IPR018946">
    <property type="entry name" value="PhoD-like_MPP"/>
</dbReference>
<evidence type="ECO:0000313" key="4">
    <source>
        <dbReference type="Proteomes" id="UP000775213"/>
    </source>
</evidence>
<evidence type="ECO:0000256" key="1">
    <source>
        <dbReference type="SAM" id="SignalP"/>
    </source>
</evidence>
<dbReference type="EMBL" id="JAGFBR010000011">
    <property type="protein sequence ID" value="KAH0459747.1"/>
    <property type="molecule type" value="Genomic_DNA"/>
</dbReference>
<dbReference type="AlphaFoldDB" id="A0AAV7GTL6"/>
<dbReference type="Gene3D" id="3.60.21.70">
    <property type="entry name" value="PhoD-like phosphatase"/>
    <property type="match status" value="1"/>
</dbReference>
<proteinExistence type="predicted"/>
<feature type="domain" description="PhoD-like phosphatase metallophosphatase" evidence="2">
    <location>
        <begin position="55"/>
        <end position="307"/>
    </location>
</feature>
<dbReference type="Proteomes" id="UP000775213">
    <property type="component" value="Unassembled WGS sequence"/>
</dbReference>
<evidence type="ECO:0000313" key="3">
    <source>
        <dbReference type="EMBL" id="KAH0459747.1"/>
    </source>
</evidence>
<accession>A0AAV7GTL6</accession>
<feature type="chain" id="PRO_5043406444" description="PhoD-like phosphatase metallophosphatase domain-containing protein" evidence="1">
    <location>
        <begin position="29"/>
        <end position="478"/>
    </location>
</feature>
<dbReference type="SUPFAM" id="SSF56300">
    <property type="entry name" value="Metallo-dependent phosphatases"/>
    <property type="match status" value="1"/>
</dbReference>
<dbReference type="CDD" id="cd07389">
    <property type="entry name" value="MPP_PhoD"/>
    <property type="match status" value="1"/>
</dbReference>
<dbReference type="InterPro" id="IPR029052">
    <property type="entry name" value="Metallo-depent_PP-like"/>
</dbReference>
<dbReference type="PANTHER" id="PTHR33987">
    <property type="entry name" value="CALCINEURIN-LIKE METALLO-PHOSPHOESTERASE SUPERFAMILY PROTEIN"/>
    <property type="match status" value="1"/>
</dbReference>
<protein>
    <recommendedName>
        <fullName evidence="2">PhoD-like phosphatase metallophosphatase domain-containing protein</fullName>
    </recommendedName>
</protein>
<dbReference type="PANTHER" id="PTHR33987:SF1">
    <property type="entry name" value="CALCINEURIN-LIKE METALLO-PHOSPHOESTERASE SUPERFAMILY PROTEIN"/>
    <property type="match status" value="1"/>
</dbReference>
<keyword evidence="1" id="KW-0732">Signal</keyword>
<dbReference type="Pfam" id="PF09423">
    <property type="entry name" value="PhoD"/>
    <property type="match status" value="1"/>
</dbReference>
<reference evidence="3 4" key="1">
    <citation type="journal article" date="2021" name="Hortic Res">
        <title>Chromosome-scale assembly of the Dendrobium chrysotoxum genome enhances the understanding of orchid evolution.</title>
        <authorList>
            <person name="Zhang Y."/>
            <person name="Zhang G.Q."/>
            <person name="Zhang D."/>
            <person name="Liu X.D."/>
            <person name="Xu X.Y."/>
            <person name="Sun W.H."/>
            <person name="Yu X."/>
            <person name="Zhu X."/>
            <person name="Wang Z.W."/>
            <person name="Zhao X."/>
            <person name="Zhong W.Y."/>
            <person name="Chen H."/>
            <person name="Yin W.L."/>
            <person name="Huang T."/>
            <person name="Niu S.C."/>
            <person name="Liu Z.J."/>
        </authorList>
    </citation>
    <scope>NUCLEOTIDE SEQUENCE [LARGE SCALE GENOMIC DNA]</scope>
    <source>
        <strain evidence="3">Lindl</strain>
    </source>
</reference>
<evidence type="ECO:0000259" key="2">
    <source>
        <dbReference type="Pfam" id="PF09423"/>
    </source>
</evidence>
<keyword evidence="4" id="KW-1185">Reference proteome</keyword>
<dbReference type="InterPro" id="IPR038607">
    <property type="entry name" value="PhoD-like_sf"/>
</dbReference>
<feature type="signal peptide" evidence="1">
    <location>
        <begin position="1"/>
        <end position="28"/>
    </location>
</feature>
<sequence>MTAPLLRPRLLPFLFLLVYFSNLCKVIASETREREIRFPKPQSPNLSDVVVSRIAFGSCANQSAPQPIWNAIIDFDPQLFIWLGDNIYGDNRRPLRVFGREATVGPLKNTPRFFPSEESEMRRRYQLAKAQPGYSQLRKRAQVIGTWDDHDYGLNDAGKEFSEKNTSQKLLLDFLDEPEDSARRRQAGVYASYLFGPKGKQVKVILLDTRYHRDPLFSDGTILGESQWKWLEKELYGPGSEITIIASSIQVVSNLSASTGPIFYVESWGHFPKERERLYKLISDSERSGVFFISGDVHFAEITRYDCGCEYPLYDITSSGLTQAVERTVPPPLDYLLRLAAWLTPTTMRVYSSTCQHKSCTYAKQNFGVIEIDWDTIPQSIKFEVRSVNGNSVNMVKFSLTELQPKKMNRIHKQEKYRQHCVLEVELPWFRRHQLAFAFFGTLAAAAQFVKLQFNTRGRRKDTYVFIGLCLRDNSVIL</sequence>
<comment type="caution">
    <text evidence="3">The sequence shown here is derived from an EMBL/GenBank/DDBJ whole genome shotgun (WGS) entry which is preliminary data.</text>
</comment>